<accession>A0ABT9RRI7</accession>
<dbReference type="SUPFAM" id="SSF56112">
    <property type="entry name" value="Protein kinase-like (PK-like)"/>
    <property type="match status" value="1"/>
</dbReference>
<dbReference type="InterPro" id="IPR011009">
    <property type="entry name" value="Kinase-like_dom_sf"/>
</dbReference>
<dbReference type="EMBL" id="JAUSRE010000004">
    <property type="protein sequence ID" value="MDP9887395.1"/>
    <property type="molecule type" value="Genomic_DNA"/>
</dbReference>
<dbReference type="Proteomes" id="UP001226577">
    <property type="component" value="Unassembled WGS sequence"/>
</dbReference>
<dbReference type="RefSeq" id="WP_307304911.1">
    <property type="nucleotide sequence ID" value="NZ_JAUSRE010000004.1"/>
</dbReference>
<reference evidence="2 3" key="1">
    <citation type="submission" date="2023-07" db="EMBL/GenBank/DDBJ databases">
        <title>Sorghum-associated microbial communities from plants grown in Nebraska, USA.</title>
        <authorList>
            <person name="Schachtman D."/>
        </authorList>
    </citation>
    <scope>NUCLEOTIDE SEQUENCE [LARGE SCALE GENOMIC DNA]</scope>
    <source>
        <strain evidence="2 3">CC222</strain>
    </source>
</reference>
<sequence length="337" mass="36479">MNFVDQFLQDHYDELALDGYGLGKRWETLLLTPRFATSRHVVALIFPARHTEPALVVKVPRQPGDNTGVRREAAMLAQLSAVVDSPGAGVPRLVGIRDMGAYTVLVETALTGTPLDPRAVAADLSSAVATGTEFVGALPCTRPAADNVDWYQRTVRDPLAALEALSGQDAQTCELVERTHAVLGPLQRAQLPAVIEHGDLSHPNLLVKPGAPLQVMDWERSLTGGVPGHDLVFYLQYLSESSEQAFVREAQLAAFDKAFGHGGWAHGPLSLHLGMRGVDESLFPLLVIATWARSTATLADRLAQEAAPGLSQGNEKVRATLLADRDFWLWRHALDAP</sequence>
<proteinExistence type="predicted"/>
<dbReference type="Gene3D" id="3.90.1200.10">
    <property type="match status" value="1"/>
</dbReference>
<gene>
    <name evidence="2" type="ORF">J2X98_000970</name>
</gene>
<protein>
    <submittedName>
        <fullName evidence="2">Aminoglycoside phosphotransferase</fullName>
    </submittedName>
</protein>
<evidence type="ECO:0000313" key="2">
    <source>
        <dbReference type="EMBL" id="MDP9887395.1"/>
    </source>
</evidence>
<dbReference type="InterPro" id="IPR002575">
    <property type="entry name" value="Aminoglycoside_PTrfase"/>
</dbReference>
<feature type="domain" description="Aminoglycoside phosphotransferase" evidence="1">
    <location>
        <begin position="53"/>
        <end position="260"/>
    </location>
</feature>
<comment type="caution">
    <text evidence="2">The sequence shown here is derived from an EMBL/GenBank/DDBJ whole genome shotgun (WGS) entry which is preliminary data.</text>
</comment>
<keyword evidence="3" id="KW-1185">Reference proteome</keyword>
<organism evidence="2 3">
    <name type="scientific">Pseudarthrobacter enclensis</name>
    <dbReference type="NCBI Taxonomy" id="993070"/>
    <lineage>
        <taxon>Bacteria</taxon>
        <taxon>Bacillati</taxon>
        <taxon>Actinomycetota</taxon>
        <taxon>Actinomycetes</taxon>
        <taxon>Micrococcales</taxon>
        <taxon>Micrococcaceae</taxon>
        <taxon>Pseudarthrobacter</taxon>
    </lineage>
</organism>
<dbReference type="Pfam" id="PF01636">
    <property type="entry name" value="APH"/>
    <property type="match status" value="1"/>
</dbReference>
<evidence type="ECO:0000313" key="3">
    <source>
        <dbReference type="Proteomes" id="UP001226577"/>
    </source>
</evidence>
<name>A0ABT9RRI7_9MICC</name>
<evidence type="ECO:0000259" key="1">
    <source>
        <dbReference type="Pfam" id="PF01636"/>
    </source>
</evidence>